<gene>
    <name evidence="1" type="ORF">SAMN04488078_106024</name>
</gene>
<proteinExistence type="predicted"/>
<protein>
    <submittedName>
        <fullName evidence="1">Uncharacterized protein</fullName>
    </submittedName>
</protein>
<accession>A0A239K3Z5</accession>
<evidence type="ECO:0000313" key="2">
    <source>
        <dbReference type="Proteomes" id="UP000198440"/>
    </source>
</evidence>
<dbReference type="EMBL" id="FZON01000060">
    <property type="protein sequence ID" value="SNT12392.1"/>
    <property type="molecule type" value="Genomic_DNA"/>
</dbReference>
<dbReference type="RefSeq" id="WP_089279860.1">
    <property type="nucleotide sequence ID" value="NZ_FZON01000060.1"/>
</dbReference>
<dbReference type="AlphaFoldDB" id="A0A239K3Z5"/>
<evidence type="ECO:0000313" key="1">
    <source>
        <dbReference type="EMBL" id="SNT12392.1"/>
    </source>
</evidence>
<sequence length="62" mass="6936">MEHETDTKSAEKVQTWARDQLTLMIAGDTQLSFKDVDEATRSRVVLVPFAATLPSEERDRGG</sequence>
<organism evidence="1 2">
    <name type="scientific">Antarctobacter heliothermus</name>
    <dbReference type="NCBI Taxonomy" id="74033"/>
    <lineage>
        <taxon>Bacteria</taxon>
        <taxon>Pseudomonadati</taxon>
        <taxon>Pseudomonadota</taxon>
        <taxon>Alphaproteobacteria</taxon>
        <taxon>Rhodobacterales</taxon>
        <taxon>Roseobacteraceae</taxon>
        <taxon>Antarctobacter</taxon>
    </lineage>
</organism>
<dbReference type="Proteomes" id="UP000198440">
    <property type="component" value="Unassembled WGS sequence"/>
</dbReference>
<reference evidence="1 2" key="1">
    <citation type="submission" date="2017-06" db="EMBL/GenBank/DDBJ databases">
        <authorList>
            <person name="Kim H.J."/>
            <person name="Triplett B.A."/>
        </authorList>
    </citation>
    <scope>NUCLEOTIDE SEQUENCE [LARGE SCALE GENOMIC DNA]</scope>
    <source>
        <strain evidence="1 2">DSM 11445</strain>
    </source>
</reference>
<name>A0A239K3Z5_9RHOB</name>
<dbReference type="OrthoDB" id="9763644at2"/>